<evidence type="ECO:0000256" key="1">
    <source>
        <dbReference type="ARBA" id="ARBA00023004"/>
    </source>
</evidence>
<evidence type="ECO:0000259" key="2">
    <source>
        <dbReference type="SMART" id="SM00899"/>
    </source>
</evidence>
<dbReference type="OrthoDB" id="559009at2"/>
<dbReference type="Gene3D" id="2.30.30.90">
    <property type="match status" value="1"/>
</dbReference>
<dbReference type="PANTHER" id="PTHR42954:SF2">
    <property type="entry name" value="FE(2+) TRANSPORT PROTEIN A"/>
    <property type="match status" value="1"/>
</dbReference>
<dbReference type="InterPro" id="IPR008988">
    <property type="entry name" value="Transcriptional_repressor_C"/>
</dbReference>
<dbReference type="InterPro" id="IPR052713">
    <property type="entry name" value="FeoA"/>
</dbReference>
<keyword evidence="1" id="KW-0408">Iron</keyword>
<accession>A0A840S3C5</accession>
<dbReference type="SMART" id="SM00899">
    <property type="entry name" value="FeoA"/>
    <property type="match status" value="1"/>
</dbReference>
<proteinExistence type="predicted"/>
<reference evidence="3 4" key="1">
    <citation type="submission" date="2020-08" db="EMBL/GenBank/DDBJ databases">
        <title>Genomic Encyclopedia of Type Strains, Phase IV (KMG-IV): sequencing the most valuable type-strain genomes for metagenomic binning, comparative biology and taxonomic classification.</title>
        <authorList>
            <person name="Goeker M."/>
        </authorList>
    </citation>
    <scope>NUCLEOTIDE SEQUENCE [LARGE SCALE GENOMIC DNA]</scope>
    <source>
        <strain evidence="3 4">DSM 23958</strain>
    </source>
</reference>
<evidence type="ECO:0000313" key="4">
    <source>
        <dbReference type="Proteomes" id="UP000554837"/>
    </source>
</evidence>
<dbReference type="InterPro" id="IPR007167">
    <property type="entry name" value="Fe-transptr_FeoA-like"/>
</dbReference>
<dbReference type="RefSeq" id="WP_138855245.1">
    <property type="nucleotide sequence ID" value="NZ_CP040709.1"/>
</dbReference>
<dbReference type="Pfam" id="PF04023">
    <property type="entry name" value="FeoA"/>
    <property type="match status" value="1"/>
</dbReference>
<feature type="domain" description="Ferrous iron transporter FeoA-like" evidence="2">
    <location>
        <begin position="1"/>
        <end position="75"/>
    </location>
</feature>
<organism evidence="3 4">
    <name type="scientific">Inhella inkyongensis</name>
    <dbReference type="NCBI Taxonomy" id="392593"/>
    <lineage>
        <taxon>Bacteria</taxon>
        <taxon>Pseudomonadati</taxon>
        <taxon>Pseudomonadota</taxon>
        <taxon>Betaproteobacteria</taxon>
        <taxon>Burkholderiales</taxon>
        <taxon>Sphaerotilaceae</taxon>
        <taxon>Inhella</taxon>
    </lineage>
</organism>
<dbReference type="PANTHER" id="PTHR42954">
    <property type="entry name" value="FE(2+) TRANSPORT PROTEIN A"/>
    <property type="match status" value="1"/>
</dbReference>
<gene>
    <name evidence="3" type="ORF">HNQ51_003054</name>
</gene>
<evidence type="ECO:0000313" key="3">
    <source>
        <dbReference type="EMBL" id="MBB5205727.1"/>
    </source>
</evidence>
<dbReference type="InterPro" id="IPR038157">
    <property type="entry name" value="FeoA_core_dom"/>
</dbReference>
<dbReference type="Proteomes" id="UP000554837">
    <property type="component" value="Unassembled WGS sequence"/>
</dbReference>
<dbReference type="AlphaFoldDB" id="A0A840S3C5"/>
<name>A0A840S3C5_9BURK</name>
<protein>
    <submittedName>
        <fullName evidence="3">Ferrous iron transport protein A</fullName>
    </submittedName>
</protein>
<dbReference type="GO" id="GO:0046914">
    <property type="term" value="F:transition metal ion binding"/>
    <property type="evidence" value="ECO:0007669"/>
    <property type="project" value="InterPro"/>
</dbReference>
<dbReference type="EMBL" id="JACHHO010000005">
    <property type="protein sequence ID" value="MBB5205727.1"/>
    <property type="molecule type" value="Genomic_DNA"/>
</dbReference>
<dbReference type="SUPFAM" id="SSF50037">
    <property type="entry name" value="C-terminal domain of transcriptional repressors"/>
    <property type="match status" value="1"/>
</dbReference>
<keyword evidence="4" id="KW-1185">Reference proteome</keyword>
<comment type="caution">
    <text evidence="3">The sequence shown here is derived from an EMBL/GenBank/DDBJ whole genome shotgun (WGS) entry which is preliminary data.</text>
</comment>
<sequence length="77" mass="8351">MTLDRLPLLQPATVRALGGAAMGWAQQLQDLGFEPGETVRVLRRAPWGGDPLVVQVGATRFALRRAEAACVELQPQK</sequence>